<proteinExistence type="predicted"/>
<dbReference type="EMBL" id="FZQP02000127">
    <property type="protein sequence ID" value="VVC87529.1"/>
    <property type="molecule type" value="Genomic_DNA"/>
</dbReference>
<reference evidence="2 3" key="1">
    <citation type="submission" date="2017-07" db="EMBL/GenBank/DDBJ databases">
        <authorList>
            <person name="Talla V."/>
            <person name="Backstrom N."/>
        </authorList>
    </citation>
    <scope>NUCLEOTIDE SEQUENCE [LARGE SCALE GENOMIC DNA]</scope>
</reference>
<sequence>MPHPLAPTLFNSSQTMQLMTNFNKTRKNLIETREHGGAACQVRQWQVEREACGVRQAARPGCDRSTPPRMRSGGRARSVTAQQRPRRRDARSLPQPRPRTPTDWDHSLLTELEQLRRCYKCIH</sequence>
<evidence type="ECO:0000313" key="3">
    <source>
        <dbReference type="Proteomes" id="UP000324832"/>
    </source>
</evidence>
<evidence type="ECO:0000256" key="1">
    <source>
        <dbReference type="SAM" id="MobiDB-lite"/>
    </source>
</evidence>
<dbReference type="AlphaFoldDB" id="A0A5E4PNA4"/>
<evidence type="ECO:0000313" key="2">
    <source>
        <dbReference type="EMBL" id="VVC87529.1"/>
    </source>
</evidence>
<keyword evidence="3" id="KW-1185">Reference proteome</keyword>
<protein>
    <submittedName>
        <fullName evidence="2">Uncharacterized protein</fullName>
    </submittedName>
</protein>
<feature type="region of interest" description="Disordered" evidence="1">
    <location>
        <begin position="56"/>
        <end position="105"/>
    </location>
</feature>
<name>A0A5E4PNA4_9NEOP</name>
<organism evidence="2 3">
    <name type="scientific">Leptidea sinapis</name>
    <dbReference type="NCBI Taxonomy" id="189913"/>
    <lineage>
        <taxon>Eukaryota</taxon>
        <taxon>Metazoa</taxon>
        <taxon>Ecdysozoa</taxon>
        <taxon>Arthropoda</taxon>
        <taxon>Hexapoda</taxon>
        <taxon>Insecta</taxon>
        <taxon>Pterygota</taxon>
        <taxon>Neoptera</taxon>
        <taxon>Endopterygota</taxon>
        <taxon>Lepidoptera</taxon>
        <taxon>Glossata</taxon>
        <taxon>Ditrysia</taxon>
        <taxon>Papilionoidea</taxon>
        <taxon>Pieridae</taxon>
        <taxon>Dismorphiinae</taxon>
        <taxon>Leptidea</taxon>
    </lineage>
</organism>
<accession>A0A5E4PNA4</accession>
<dbReference type="Proteomes" id="UP000324832">
    <property type="component" value="Unassembled WGS sequence"/>
</dbReference>
<gene>
    <name evidence="2" type="ORF">LSINAPIS_LOCUS1113</name>
</gene>